<dbReference type="PANTHER" id="PTHR30348:SF13">
    <property type="entry name" value="UPF0759 PROTEIN YUNF"/>
    <property type="match status" value="1"/>
</dbReference>
<dbReference type="Gene3D" id="3.20.20.410">
    <property type="entry name" value="Protein of unknown function UPF0759"/>
    <property type="match status" value="1"/>
</dbReference>
<dbReference type="RefSeq" id="WP_381439016.1">
    <property type="nucleotide sequence ID" value="NZ_JBHSNO010000016.1"/>
</dbReference>
<comment type="caution">
    <text evidence="1">The sequence shown here is derived from an EMBL/GenBank/DDBJ whole genome shotgun (WGS) entry which is preliminary data.</text>
</comment>
<dbReference type="SUPFAM" id="SSF117396">
    <property type="entry name" value="TM1631-like"/>
    <property type="match status" value="1"/>
</dbReference>
<protein>
    <submittedName>
        <fullName evidence="1">DUF72 domain-containing protein</fullName>
    </submittedName>
</protein>
<keyword evidence="2" id="KW-1185">Reference proteome</keyword>
<gene>
    <name evidence="1" type="ORF">ACFPRA_20870</name>
</gene>
<dbReference type="PANTHER" id="PTHR30348">
    <property type="entry name" value="UNCHARACTERIZED PROTEIN YECE"/>
    <property type="match status" value="1"/>
</dbReference>
<proteinExistence type="predicted"/>
<organism evidence="1 2">
    <name type="scientific">Sporosarcina soli</name>
    <dbReference type="NCBI Taxonomy" id="334736"/>
    <lineage>
        <taxon>Bacteria</taxon>
        <taxon>Bacillati</taxon>
        <taxon>Bacillota</taxon>
        <taxon>Bacilli</taxon>
        <taxon>Bacillales</taxon>
        <taxon>Caryophanaceae</taxon>
        <taxon>Sporosarcina</taxon>
    </lineage>
</organism>
<evidence type="ECO:0000313" key="2">
    <source>
        <dbReference type="Proteomes" id="UP001596109"/>
    </source>
</evidence>
<dbReference type="InterPro" id="IPR002763">
    <property type="entry name" value="DUF72"/>
</dbReference>
<dbReference type="Proteomes" id="UP001596109">
    <property type="component" value="Unassembled WGS sequence"/>
</dbReference>
<evidence type="ECO:0000313" key="1">
    <source>
        <dbReference type="EMBL" id="MFC5591341.1"/>
    </source>
</evidence>
<dbReference type="Pfam" id="PF01904">
    <property type="entry name" value="DUF72"/>
    <property type="match status" value="1"/>
</dbReference>
<dbReference type="InterPro" id="IPR036520">
    <property type="entry name" value="UPF0759_sf"/>
</dbReference>
<accession>A0ABW0TPB9</accession>
<dbReference type="EMBL" id="JBHSNO010000016">
    <property type="protein sequence ID" value="MFC5591341.1"/>
    <property type="molecule type" value="Genomic_DNA"/>
</dbReference>
<reference evidence="2" key="1">
    <citation type="journal article" date="2019" name="Int. J. Syst. Evol. Microbiol.">
        <title>The Global Catalogue of Microorganisms (GCM) 10K type strain sequencing project: providing services to taxonomists for standard genome sequencing and annotation.</title>
        <authorList>
            <consortium name="The Broad Institute Genomics Platform"/>
            <consortium name="The Broad Institute Genome Sequencing Center for Infectious Disease"/>
            <person name="Wu L."/>
            <person name="Ma J."/>
        </authorList>
    </citation>
    <scope>NUCLEOTIDE SEQUENCE [LARGE SCALE GENOMIC DNA]</scope>
    <source>
        <strain evidence="2">CGMCC 4.1434</strain>
    </source>
</reference>
<name>A0ABW0TPB9_9BACL</name>
<sequence>MIEIGLTGWGDHPDVYAPTSSAKDKLVDYSAHFPVVELDSTFYAIQPERNIRKWIAETPDNFRFIVKAYQGMTGHHRGELPYASVEEMYKQFRLSIQPLQEAGKLAMVLVQFPPWFDCTKENVQEILFICKRLEGFDIAIEFRHQSWYSSDYQEGTLGFLRKWNLIHSVCDEPQAGVGSIPLIPETTRTDKVLFRLHGRNVQGWRNLSGDDQAWRKVRYLYNYVETELQEIQTAVQKLNAETEEVFVVFNNNSGGHAAQNAKRFQKMLDINYESLAPKQLDFFEGEW</sequence>